<reference evidence="4 5" key="1">
    <citation type="submission" date="2024-02" db="EMBL/GenBank/DDBJ databases">
        <authorList>
            <person name="Saticioglu I.B."/>
        </authorList>
    </citation>
    <scope>NUCLEOTIDE SEQUENCE [LARGE SCALE GENOMIC DNA]</scope>
    <source>
        <strain evidence="4 5">Mu-86</strain>
    </source>
</reference>
<dbReference type="RefSeq" id="WP_337337029.1">
    <property type="nucleotide sequence ID" value="NZ_JBBDGL010000001.1"/>
</dbReference>
<dbReference type="CDD" id="cd12167">
    <property type="entry name" value="2-Hacid_dh_8"/>
    <property type="match status" value="1"/>
</dbReference>
<dbReference type="PROSITE" id="PS00671">
    <property type="entry name" value="D_2_HYDROXYACID_DH_3"/>
    <property type="match status" value="1"/>
</dbReference>
<gene>
    <name evidence="4" type="ORF">WDU96_03145</name>
</gene>
<evidence type="ECO:0000313" key="5">
    <source>
        <dbReference type="Proteomes" id="UP001368654"/>
    </source>
</evidence>
<sequence length="339" mass="37069">MPHASSQRPIALVVMEEARRAEVYPEHVLAALGDQVRWARAPMTREELLEDIGVLDAVEYLFLGWGAPELDERLLQHAPSLKLVLMAAGSIRATVSLAFWRRRIPIVSAAAANALPVAEFSVAQIVLSLKHAHRVAREMADPDQLEAPSRADIPGVYRRSVALLSLGAIGRLVAERLAPFDLDVFAYDPFLRTETARTLGVTPISLEQAFAACDVVSCHMPLLPETRGAIGEKLLSSLKPGAVLINTSRGAVIDEPALIEVLGKRPDITALLDVTTDEPVPTSSPLRRLPNAFLTSHSSGSQGRERWRLGELVLEEFERHRSGVPLLYAVTEEEARSRA</sequence>
<proteinExistence type="predicted"/>
<comment type="caution">
    <text evidence="4">The sequence shown here is derived from an EMBL/GenBank/DDBJ whole genome shotgun (WGS) entry which is preliminary data.</text>
</comment>
<dbReference type="Proteomes" id="UP001368654">
    <property type="component" value="Unassembled WGS sequence"/>
</dbReference>
<protein>
    <submittedName>
        <fullName evidence="4">Hydroxyacid dehydrogenase</fullName>
    </submittedName>
</protein>
<dbReference type="EMBL" id="JBBDGL010000001">
    <property type="protein sequence ID" value="MEJ1154595.1"/>
    <property type="molecule type" value="Genomic_DNA"/>
</dbReference>
<dbReference type="InterPro" id="IPR006140">
    <property type="entry name" value="D-isomer_DH_NAD-bd"/>
</dbReference>
<dbReference type="SUPFAM" id="SSF51735">
    <property type="entry name" value="NAD(P)-binding Rossmann-fold domains"/>
    <property type="match status" value="1"/>
</dbReference>
<keyword evidence="1" id="KW-0560">Oxidoreductase</keyword>
<evidence type="ECO:0000313" key="4">
    <source>
        <dbReference type="EMBL" id="MEJ1154595.1"/>
    </source>
</evidence>
<dbReference type="SUPFAM" id="SSF52283">
    <property type="entry name" value="Formate/glycerate dehydrogenase catalytic domain-like"/>
    <property type="match status" value="1"/>
</dbReference>
<evidence type="ECO:0000256" key="1">
    <source>
        <dbReference type="ARBA" id="ARBA00023002"/>
    </source>
</evidence>
<name>A0ABU8LTH6_9MICO</name>
<evidence type="ECO:0000259" key="3">
    <source>
        <dbReference type="Pfam" id="PF02826"/>
    </source>
</evidence>
<dbReference type="Gene3D" id="3.40.50.720">
    <property type="entry name" value="NAD(P)-binding Rossmann-like Domain"/>
    <property type="match status" value="2"/>
</dbReference>
<dbReference type="InterPro" id="IPR036291">
    <property type="entry name" value="NAD(P)-bd_dom_sf"/>
</dbReference>
<dbReference type="Pfam" id="PF02826">
    <property type="entry name" value="2-Hacid_dh_C"/>
    <property type="match status" value="1"/>
</dbReference>
<keyword evidence="2" id="KW-0520">NAD</keyword>
<dbReference type="InterPro" id="IPR029753">
    <property type="entry name" value="D-isomer_DH_CS"/>
</dbReference>
<dbReference type="InterPro" id="IPR050223">
    <property type="entry name" value="D-isomer_2-hydroxyacid_DH"/>
</dbReference>
<keyword evidence="5" id="KW-1185">Reference proteome</keyword>
<dbReference type="PANTHER" id="PTHR10996">
    <property type="entry name" value="2-HYDROXYACID DEHYDROGENASE-RELATED"/>
    <property type="match status" value="1"/>
</dbReference>
<dbReference type="PANTHER" id="PTHR10996:SF178">
    <property type="entry name" value="2-HYDROXYACID DEHYDROGENASE YGL185C-RELATED"/>
    <property type="match status" value="1"/>
</dbReference>
<accession>A0ABU8LTH6</accession>
<organism evidence="4 5">
    <name type="scientific">Microbacterium marmarense</name>
    <dbReference type="NCBI Taxonomy" id="3122051"/>
    <lineage>
        <taxon>Bacteria</taxon>
        <taxon>Bacillati</taxon>
        <taxon>Actinomycetota</taxon>
        <taxon>Actinomycetes</taxon>
        <taxon>Micrococcales</taxon>
        <taxon>Microbacteriaceae</taxon>
        <taxon>Microbacterium</taxon>
    </lineage>
</organism>
<feature type="domain" description="D-isomer specific 2-hydroxyacid dehydrogenase NAD-binding" evidence="3">
    <location>
        <begin position="125"/>
        <end position="298"/>
    </location>
</feature>
<evidence type="ECO:0000256" key="2">
    <source>
        <dbReference type="ARBA" id="ARBA00023027"/>
    </source>
</evidence>